<dbReference type="SMART" id="SM00212">
    <property type="entry name" value="UBCc"/>
    <property type="match status" value="1"/>
</dbReference>
<dbReference type="Proteomes" id="UP000789595">
    <property type="component" value="Unassembled WGS sequence"/>
</dbReference>
<dbReference type="AlphaFoldDB" id="A0A8J2S8U3"/>
<sequence length="151" mass="16968">MTSLRRLTKEFEALEKNPLDFCEVAPAADKLSAEATLQGPPGTPYANGVWTLDLTFPENYPFKAPTVTFRTEIKHPNVKTDTGEVCPEVFFPNWSPTMNVRLVLSNVREVLKNPVVETPLEAELAELFANDRPKFDKLVKDHVKGLGKKKK</sequence>
<accession>A0A8J2S8U3</accession>
<dbReference type="InterPro" id="IPR016135">
    <property type="entry name" value="UBQ-conjugating_enzyme/RWD"/>
</dbReference>
<evidence type="ECO:0000259" key="1">
    <source>
        <dbReference type="PROSITE" id="PS50127"/>
    </source>
</evidence>
<comment type="caution">
    <text evidence="2">The sequence shown here is derived from an EMBL/GenBank/DDBJ whole genome shotgun (WGS) entry which is preliminary data.</text>
</comment>
<dbReference type="OrthoDB" id="7851174at2759"/>
<gene>
    <name evidence="2" type="ORF">PECAL_2P08470</name>
</gene>
<dbReference type="PANTHER" id="PTHR24067">
    <property type="entry name" value="UBIQUITIN-CONJUGATING ENZYME E2"/>
    <property type="match status" value="1"/>
</dbReference>
<dbReference type="Pfam" id="PF00179">
    <property type="entry name" value="UQ_con"/>
    <property type="match status" value="1"/>
</dbReference>
<proteinExistence type="predicted"/>
<organism evidence="2 3">
    <name type="scientific">Pelagomonas calceolata</name>
    <dbReference type="NCBI Taxonomy" id="35677"/>
    <lineage>
        <taxon>Eukaryota</taxon>
        <taxon>Sar</taxon>
        <taxon>Stramenopiles</taxon>
        <taxon>Ochrophyta</taxon>
        <taxon>Pelagophyceae</taxon>
        <taxon>Pelagomonadales</taxon>
        <taxon>Pelagomonadaceae</taxon>
        <taxon>Pelagomonas</taxon>
    </lineage>
</organism>
<dbReference type="EMBL" id="CAKKNE010000002">
    <property type="protein sequence ID" value="CAH0367808.1"/>
    <property type="molecule type" value="Genomic_DNA"/>
</dbReference>
<dbReference type="Gene3D" id="3.10.110.10">
    <property type="entry name" value="Ubiquitin Conjugating Enzyme"/>
    <property type="match status" value="1"/>
</dbReference>
<dbReference type="SUPFAM" id="SSF54495">
    <property type="entry name" value="UBC-like"/>
    <property type="match status" value="1"/>
</dbReference>
<evidence type="ECO:0000313" key="3">
    <source>
        <dbReference type="Proteomes" id="UP000789595"/>
    </source>
</evidence>
<keyword evidence="3" id="KW-1185">Reference proteome</keyword>
<name>A0A8J2S8U3_9STRA</name>
<dbReference type="InterPro" id="IPR050113">
    <property type="entry name" value="Ub_conjugating_enzyme"/>
</dbReference>
<feature type="domain" description="UBC core" evidence="1">
    <location>
        <begin position="2"/>
        <end position="148"/>
    </location>
</feature>
<reference evidence="2" key="1">
    <citation type="submission" date="2021-11" db="EMBL/GenBank/DDBJ databases">
        <authorList>
            <consortium name="Genoscope - CEA"/>
            <person name="William W."/>
        </authorList>
    </citation>
    <scope>NUCLEOTIDE SEQUENCE</scope>
</reference>
<evidence type="ECO:0000313" key="2">
    <source>
        <dbReference type="EMBL" id="CAH0367808.1"/>
    </source>
</evidence>
<dbReference type="PROSITE" id="PS50127">
    <property type="entry name" value="UBC_2"/>
    <property type="match status" value="1"/>
</dbReference>
<protein>
    <recommendedName>
        <fullName evidence="1">UBC core domain-containing protein</fullName>
    </recommendedName>
</protein>
<dbReference type="InterPro" id="IPR000608">
    <property type="entry name" value="UBC"/>
</dbReference>